<proteinExistence type="predicted"/>
<gene>
    <name evidence="1" type="ORF">DA391_14640</name>
</gene>
<evidence type="ECO:0000313" key="2">
    <source>
        <dbReference type="Proteomes" id="UP000240908"/>
    </source>
</evidence>
<reference evidence="2" key="1">
    <citation type="journal article" date="2018" name="Genome Announc.">
        <title>First complete genome sequence of Yersinia massiliensis.</title>
        <authorList>
            <person name="Thomas M.C."/>
            <person name="Arling V."/>
            <person name="Goji N."/>
            <person name="Janzen T.W."/>
            <person name="Duceppe M.-O."/>
            <person name="Mathews A."/>
            <person name="Carrillo C."/>
            <person name="Amoako K."/>
        </authorList>
    </citation>
    <scope>NUCLEOTIDE SEQUENCE [LARGE SCALE GENOMIC DNA]</scope>
    <source>
        <strain evidence="2">GTA</strain>
    </source>
</reference>
<keyword evidence="2" id="KW-1185">Reference proteome</keyword>
<organism evidence="1 2">
    <name type="scientific">Yersinia massiliensis</name>
    <dbReference type="NCBI Taxonomy" id="419257"/>
    <lineage>
        <taxon>Bacteria</taxon>
        <taxon>Pseudomonadati</taxon>
        <taxon>Pseudomonadota</taxon>
        <taxon>Gammaproteobacteria</taxon>
        <taxon>Enterobacterales</taxon>
        <taxon>Yersiniaceae</taxon>
        <taxon>Yersinia</taxon>
    </lineage>
</organism>
<accession>A0ABM6UV09</accession>
<sequence>MGGELHHSLSVLSVKAEQAAFEVRRNKKQEQRESPPVPTMVYFTYPSMGYLPLFTLVHADVMTRSIFGSCTFSVNIFARTSAGG</sequence>
<protein>
    <submittedName>
        <fullName evidence="1">Uncharacterized protein</fullName>
    </submittedName>
</protein>
<name>A0ABM6UV09_9GAMM</name>
<dbReference type="EMBL" id="CP028487">
    <property type="protein sequence ID" value="AVX38802.1"/>
    <property type="molecule type" value="Genomic_DNA"/>
</dbReference>
<dbReference type="Proteomes" id="UP000240908">
    <property type="component" value="Chromosome"/>
</dbReference>
<evidence type="ECO:0000313" key="1">
    <source>
        <dbReference type="EMBL" id="AVX38802.1"/>
    </source>
</evidence>